<dbReference type="AlphaFoldDB" id="A0A1G4ANC5"/>
<dbReference type="GeneID" id="34567207"/>
<reference evidence="2 3" key="1">
    <citation type="submission" date="2016-09" db="EMBL/GenBank/DDBJ databases">
        <authorList>
            <person name="Capua I."/>
            <person name="De Benedictis P."/>
            <person name="Joannis T."/>
            <person name="Lombin L.H."/>
            <person name="Cattoli G."/>
        </authorList>
    </citation>
    <scope>NUCLEOTIDE SEQUENCE [LARGE SCALE GENOMIC DNA]</scope>
    <source>
        <strain evidence="2 3">IMI 309357</strain>
    </source>
</reference>
<dbReference type="OrthoDB" id="10652576at2759"/>
<comment type="caution">
    <text evidence="2">The sequence shown here is derived from an EMBL/GenBank/DDBJ whole genome shotgun (WGS) entry which is preliminary data.</text>
</comment>
<proteinExistence type="predicted"/>
<name>A0A1G4ANC5_9PEZI</name>
<evidence type="ECO:0000313" key="2">
    <source>
        <dbReference type="EMBL" id="OHE90621.1"/>
    </source>
</evidence>
<feature type="region of interest" description="Disordered" evidence="1">
    <location>
        <begin position="220"/>
        <end position="244"/>
    </location>
</feature>
<evidence type="ECO:0000313" key="3">
    <source>
        <dbReference type="Proteomes" id="UP000176998"/>
    </source>
</evidence>
<evidence type="ECO:0000256" key="1">
    <source>
        <dbReference type="SAM" id="MobiDB-lite"/>
    </source>
</evidence>
<sequence>MDGGMQALFSRFCGWCSCIGRSGKAGKGTWSPIQSVAETEVSPLGRTIPSIHRPSLAGCLTAHFLLFRPVDFSQLPIARRLCHPNSVFNSPFPPSCLLLTIFPPFRFLSRSPSLSPNHRHTLTNNDQLGSSLLLLSSYLLSTISSHPRFVTTQRRRLETISRADRHRQASQTRNPLPDYRHSLGTPRPSANRRTYDEGFKPKSAEKSLSGSCLAYTRISLPRNPHALSPETRADRTLVTDSRPR</sequence>
<feature type="compositionally biased region" description="Basic and acidic residues" evidence="1">
    <location>
        <begin position="231"/>
        <end position="244"/>
    </location>
</feature>
<accession>A0A1G4ANC5</accession>
<dbReference type="EMBL" id="MJBS01000236">
    <property type="protein sequence ID" value="OHE90621.1"/>
    <property type="molecule type" value="Genomic_DNA"/>
</dbReference>
<protein>
    <submittedName>
        <fullName evidence="2">Uncharacterized protein</fullName>
    </submittedName>
</protein>
<feature type="region of interest" description="Disordered" evidence="1">
    <location>
        <begin position="157"/>
        <end position="208"/>
    </location>
</feature>
<organism evidence="2 3">
    <name type="scientific">Colletotrichum orchidophilum</name>
    <dbReference type="NCBI Taxonomy" id="1209926"/>
    <lineage>
        <taxon>Eukaryota</taxon>
        <taxon>Fungi</taxon>
        <taxon>Dikarya</taxon>
        <taxon>Ascomycota</taxon>
        <taxon>Pezizomycotina</taxon>
        <taxon>Sordariomycetes</taxon>
        <taxon>Hypocreomycetidae</taxon>
        <taxon>Glomerellales</taxon>
        <taxon>Glomerellaceae</taxon>
        <taxon>Colletotrichum</taxon>
    </lineage>
</organism>
<feature type="compositionally biased region" description="Basic and acidic residues" evidence="1">
    <location>
        <begin position="157"/>
        <end position="167"/>
    </location>
</feature>
<keyword evidence="3" id="KW-1185">Reference proteome</keyword>
<dbReference type="Proteomes" id="UP000176998">
    <property type="component" value="Unassembled WGS sequence"/>
</dbReference>
<dbReference type="RefSeq" id="XP_022467798.1">
    <property type="nucleotide sequence ID" value="XM_022625697.1"/>
</dbReference>
<feature type="compositionally biased region" description="Basic and acidic residues" evidence="1">
    <location>
        <begin position="193"/>
        <end position="205"/>
    </location>
</feature>
<gene>
    <name evidence="2" type="ORF">CORC01_14086</name>
</gene>